<dbReference type="InParanoid" id="F4WX81"/>
<proteinExistence type="predicted"/>
<dbReference type="EMBL" id="GL888417">
    <property type="protein sequence ID" value="EGI61205.1"/>
    <property type="molecule type" value="Genomic_DNA"/>
</dbReference>
<dbReference type="AlphaFoldDB" id="F4WX81"/>
<gene>
    <name evidence="2" type="ORF">G5I_10451</name>
</gene>
<evidence type="ECO:0000313" key="3">
    <source>
        <dbReference type="Proteomes" id="UP000007755"/>
    </source>
</evidence>
<evidence type="ECO:0000256" key="1">
    <source>
        <dbReference type="SAM" id="MobiDB-lite"/>
    </source>
</evidence>
<protein>
    <submittedName>
        <fullName evidence="2">Uncharacterized protein</fullName>
    </submittedName>
</protein>
<accession>F4WX81</accession>
<organism evidence="3">
    <name type="scientific">Acromyrmex echinatior</name>
    <name type="common">Panamanian leafcutter ant</name>
    <name type="synonym">Acromyrmex octospinosus echinatior</name>
    <dbReference type="NCBI Taxonomy" id="103372"/>
    <lineage>
        <taxon>Eukaryota</taxon>
        <taxon>Metazoa</taxon>
        <taxon>Ecdysozoa</taxon>
        <taxon>Arthropoda</taxon>
        <taxon>Hexapoda</taxon>
        <taxon>Insecta</taxon>
        <taxon>Pterygota</taxon>
        <taxon>Neoptera</taxon>
        <taxon>Endopterygota</taxon>
        <taxon>Hymenoptera</taxon>
        <taxon>Apocrita</taxon>
        <taxon>Aculeata</taxon>
        <taxon>Formicoidea</taxon>
        <taxon>Formicidae</taxon>
        <taxon>Myrmicinae</taxon>
        <taxon>Acromyrmex</taxon>
    </lineage>
</organism>
<sequence>MPKIFLIKNRLHQQQLRLLESQHPSKSPPPGSGKDSPLGTSEPLSLIVNKDQCSCAHETIRMRKTRCRWPVTGDHHALQLGYLASMLGNGVAPLQSHRDLRFRAKVTQRDLQLKSAVSDLRDGQGDRAGIRIPPWHGGEERWGINRRT</sequence>
<evidence type="ECO:0000313" key="2">
    <source>
        <dbReference type="EMBL" id="EGI61205.1"/>
    </source>
</evidence>
<name>F4WX81_ACREC</name>
<reference evidence="2" key="1">
    <citation type="submission" date="2011-02" db="EMBL/GenBank/DDBJ databases">
        <title>The genome of the leaf-cutting ant Acromyrmex echinatior suggests key adaptations to social evolution and fungus farming.</title>
        <authorList>
            <person name="Nygaard S."/>
            <person name="Zhang G."/>
        </authorList>
    </citation>
    <scope>NUCLEOTIDE SEQUENCE</scope>
</reference>
<feature type="region of interest" description="Disordered" evidence="1">
    <location>
        <begin position="20"/>
        <end position="43"/>
    </location>
</feature>
<keyword evidence="3" id="KW-1185">Reference proteome</keyword>
<dbReference type="Proteomes" id="UP000007755">
    <property type="component" value="Unassembled WGS sequence"/>
</dbReference>